<dbReference type="InterPro" id="IPR001789">
    <property type="entry name" value="Sig_transdc_resp-reg_receiver"/>
</dbReference>
<dbReference type="EC" id="2.7.13.3" evidence="2"/>
<evidence type="ECO:0000256" key="5">
    <source>
        <dbReference type="ARBA" id="ARBA00022741"/>
    </source>
</evidence>
<dbReference type="InterPro" id="IPR003594">
    <property type="entry name" value="HATPase_dom"/>
</dbReference>
<dbReference type="Gene3D" id="3.30.565.10">
    <property type="entry name" value="Histidine kinase-like ATPase, C-terminal domain"/>
    <property type="match status" value="2"/>
</dbReference>
<evidence type="ECO:0000256" key="6">
    <source>
        <dbReference type="ARBA" id="ARBA00022777"/>
    </source>
</evidence>
<dbReference type="InterPro" id="IPR036890">
    <property type="entry name" value="HATPase_C_sf"/>
</dbReference>
<evidence type="ECO:0000256" key="3">
    <source>
        <dbReference type="ARBA" id="ARBA00022553"/>
    </source>
</evidence>
<dbReference type="GO" id="GO:0000155">
    <property type="term" value="F:phosphorelay sensor kinase activity"/>
    <property type="evidence" value="ECO:0007669"/>
    <property type="project" value="InterPro"/>
</dbReference>
<dbReference type="Pfam" id="PF02518">
    <property type="entry name" value="HATPase_c"/>
    <property type="match status" value="2"/>
</dbReference>
<keyword evidence="3 9" id="KW-0597">Phosphoprotein</keyword>
<name>A0A3B0BLX6_9BACL</name>
<dbReference type="InterPro" id="IPR004358">
    <property type="entry name" value="Sig_transdc_His_kin-like_C"/>
</dbReference>
<dbReference type="RefSeq" id="WP_120750442.1">
    <property type="nucleotide sequence ID" value="NZ_RBAH01000025.1"/>
</dbReference>
<dbReference type="InterPro" id="IPR036097">
    <property type="entry name" value="HisK_dim/P_sf"/>
</dbReference>
<keyword evidence="15" id="KW-1185">Reference proteome</keyword>
<feature type="modified residue" description="4-aspartylphosphate" evidence="9">
    <location>
        <position position="444"/>
    </location>
</feature>
<organism evidence="14 15">
    <name type="scientific">Paenibacillus ginsengarvi</name>
    <dbReference type="NCBI Taxonomy" id="400777"/>
    <lineage>
        <taxon>Bacteria</taxon>
        <taxon>Bacillati</taxon>
        <taxon>Bacillota</taxon>
        <taxon>Bacilli</taxon>
        <taxon>Bacillales</taxon>
        <taxon>Paenibacillaceae</taxon>
        <taxon>Paenibacillus</taxon>
    </lineage>
</organism>
<evidence type="ECO:0000256" key="4">
    <source>
        <dbReference type="ARBA" id="ARBA00022679"/>
    </source>
</evidence>
<evidence type="ECO:0000256" key="7">
    <source>
        <dbReference type="ARBA" id="ARBA00022840"/>
    </source>
</evidence>
<keyword evidence="7" id="KW-0067">ATP-binding</keyword>
<dbReference type="SUPFAM" id="SSF47384">
    <property type="entry name" value="Homodimeric domain of signal transducing histidine kinase"/>
    <property type="match status" value="1"/>
</dbReference>
<dbReference type="InterPro" id="IPR011006">
    <property type="entry name" value="CheY-like_superfamily"/>
</dbReference>
<evidence type="ECO:0000256" key="11">
    <source>
        <dbReference type="SAM" id="Phobius"/>
    </source>
</evidence>
<dbReference type="CDD" id="cd00156">
    <property type="entry name" value="REC"/>
    <property type="match status" value="1"/>
</dbReference>
<gene>
    <name evidence="14" type="ORF">D7M11_27370</name>
</gene>
<dbReference type="PANTHER" id="PTHR43547">
    <property type="entry name" value="TWO-COMPONENT HISTIDINE KINASE"/>
    <property type="match status" value="1"/>
</dbReference>
<dbReference type="GO" id="GO:0016020">
    <property type="term" value="C:membrane"/>
    <property type="evidence" value="ECO:0007669"/>
    <property type="project" value="InterPro"/>
</dbReference>
<evidence type="ECO:0000313" key="14">
    <source>
        <dbReference type="EMBL" id="RKN74172.1"/>
    </source>
</evidence>
<dbReference type="SUPFAM" id="SSF55874">
    <property type="entry name" value="ATPase domain of HSP90 chaperone/DNA topoisomerase II/histidine kinase"/>
    <property type="match status" value="2"/>
</dbReference>
<evidence type="ECO:0000256" key="9">
    <source>
        <dbReference type="PROSITE-ProRule" id="PRU00169"/>
    </source>
</evidence>
<dbReference type="SMART" id="SM00388">
    <property type="entry name" value="HisKA"/>
    <property type="match status" value="1"/>
</dbReference>
<dbReference type="Proteomes" id="UP000282311">
    <property type="component" value="Unassembled WGS sequence"/>
</dbReference>
<dbReference type="SMART" id="SM00448">
    <property type="entry name" value="REC"/>
    <property type="match status" value="1"/>
</dbReference>
<proteinExistence type="predicted"/>
<feature type="domain" description="Response regulatory" evidence="13">
    <location>
        <begin position="394"/>
        <end position="511"/>
    </location>
</feature>
<comment type="catalytic activity">
    <reaction evidence="1">
        <text>ATP + protein L-histidine = ADP + protein N-phospho-L-histidine.</text>
        <dbReference type="EC" id="2.7.13.3"/>
    </reaction>
</comment>
<protein>
    <recommendedName>
        <fullName evidence="2">histidine kinase</fullName>
        <ecNumber evidence="2">2.7.13.3</ecNumber>
    </recommendedName>
</protein>
<evidence type="ECO:0000313" key="15">
    <source>
        <dbReference type="Proteomes" id="UP000282311"/>
    </source>
</evidence>
<dbReference type="CDD" id="cd00082">
    <property type="entry name" value="HisKA"/>
    <property type="match status" value="1"/>
</dbReference>
<dbReference type="PROSITE" id="PS50109">
    <property type="entry name" value="HIS_KIN"/>
    <property type="match status" value="1"/>
</dbReference>
<dbReference type="OrthoDB" id="9809348at2"/>
<dbReference type="SMART" id="SM00387">
    <property type="entry name" value="HATPase_c"/>
    <property type="match status" value="2"/>
</dbReference>
<dbReference type="PANTHER" id="PTHR43547:SF2">
    <property type="entry name" value="HYBRID SIGNAL TRANSDUCTION HISTIDINE KINASE C"/>
    <property type="match status" value="1"/>
</dbReference>
<accession>A0A3B0BLX6</accession>
<keyword evidence="11" id="KW-0812">Transmembrane</keyword>
<evidence type="ECO:0000259" key="12">
    <source>
        <dbReference type="PROSITE" id="PS50109"/>
    </source>
</evidence>
<dbReference type="AlphaFoldDB" id="A0A3B0BLX6"/>
<evidence type="ECO:0000259" key="13">
    <source>
        <dbReference type="PROSITE" id="PS50110"/>
    </source>
</evidence>
<evidence type="ECO:0000256" key="1">
    <source>
        <dbReference type="ARBA" id="ARBA00000085"/>
    </source>
</evidence>
<dbReference type="PROSITE" id="PS50110">
    <property type="entry name" value="RESPONSE_REGULATORY"/>
    <property type="match status" value="1"/>
</dbReference>
<feature type="region of interest" description="Disordered" evidence="10">
    <location>
        <begin position="724"/>
        <end position="753"/>
    </location>
</feature>
<keyword evidence="6" id="KW-0418">Kinase</keyword>
<keyword evidence="11" id="KW-0472">Membrane</keyword>
<dbReference type="PRINTS" id="PR00344">
    <property type="entry name" value="BCTRLSENSOR"/>
</dbReference>
<dbReference type="SUPFAM" id="SSF52172">
    <property type="entry name" value="CheY-like"/>
    <property type="match status" value="1"/>
</dbReference>
<keyword evidence="11" id="KW-1133">Transmembrane helix</keyword>
<evidence type="ECO:0000256" key="8">
    <source>
        <dbReference type="ARBA" id="ARBA00023012"/>
    </source>
</evidence>
<feature type="transmembrane region" description="Helical" evidence="11">
    <location>
        <begin position="23"/>
        <end position="40"/>
    </location>
</feature>
<feature type="transmembrane region" description="Helical" evidence="11">
    <location>
        <begin position="49"/>
        <end position="71"/>
    </location>
</feature>
<evidence type="ECO:0000256" key="10">
    <source>
        <dbReference type="SAM" id="MobiDB-lite"/>
    </source>
</evidence>
<dbReference type="Pfam" id="PF00072">
    <property type="entry name" value="Response_reg"/>
    <property type="match status" value="1"/>
</dbReference>
<feature type="transmembrane region" description="Helical" evidence="11">
    <location>
        <begin position="83"/>
        <end position="100"/>
    </location>
</feature>
<keyword evidence="8" id="KW-0902">Two-component regulatory system</keyword>
<dbReference type="Gene3D" id="3.40.50.2300">
    <property type="match status" value="1"/>
</dbReference>
<dbReference type="InterPro" id="IPR005467">
    <property type="entry name" value="His_kinase_dom"/>
</dbReference>
<dbReference type="InterPro" id="IPR003661">
    <property type="entry name" value="HisK_dim/P_dom"/>
</dbReference>
<dbReference type="Pfam" id="PF06580">
    <property type="entry name" value="His_kinase"/>
    <property type="match status" value="1"/>
</dbReference>
<dbReference type="InterPro" id="IPR010559">
    <property type="entry name" value="Sig_transdc_His_kin_internal"/>
</dbReference>
<comment type="caution">
    <text evidence="14">The sequence shown here is derived from an EMBL/GenBank/DDBJ whole genome shotgun (WGS) entry which is preliminary data.</text>
</comment>
<feature type="region of interest" description="Disordered" evidence="10">
    <location>
        <begin position="275"/>
        <end position="303"/>
    </location>
</feature>
<keyword evidence="5" id="KW-0547">Nucleotide-binding</keyword>
<dbReference type="Gene3D" id="1.10.287.130">
    <property type="match status" value="1"/>
</dbReference>
<evidence type="ECO:0000256" key="2">
    <source>
        <dbReference type="ARBA" id="ARBA00012438"/>
    </source>
</evidence>
<dbReference type="GO" id="GO:0005524">
    <property type="term" value="F:ATP binding"/>
    <property type="evidence" value="ECO:0007669"/>
    <property type="project" value="UniProtKB-KW"/>
</dbReference>
<reference evidence="14 15" key="1">
    <citation type="journal article" date="2007" name="Int. J. Syst. Evol. Microbiol.">
        <title>Paenibacillus ginsengarvi sp. nov., isolated from soil from ginseng cultivation.</title>
        <authorList>
            <person name="Yoon M.H."/>
            <person name="Ten L.N."/>
            <person name="Im W.T."/>
        </authorList>
    </citation>
    <scope>NUCLEOTIDE SEQUENCE [LARGE SCALE GENOMIC DNA]</scope>
    <source>
        <strain evidence="14 15">KCTC 13059</strain>
    </source>
</reference>
<keyword evidence="4" id="KW-0808">Transferase</keyword>
<feature type="domain" description="Histidine kinase" evidence="12">
    <location>
        <begin position="126"/>
        <end position="343"/>
    </location>
</feature>
<sequence>MGNWREEMSPAGWLDAFARGDPAWISCGCLLLAFALLVAGQNKFSRKGIVYEAAITLGFWTGTAMLGYLLYRLDDPDQGSLGLLLLVTQAFGALLAYRLIRLHRQSGRLAAELQNKKKANHEFVAGAARELRAPLQHMSRIANSMLRKDWGRMTVQQADQLQLLAATGERSARLIEELADWSKLEEGTLTIVPAAANVRVIADNAIDRVRSFQGKDGVRLVNHVPEGLPAVLADAFRLTQVLSNLLAYGSHRTAQGTITVSASFKKTYVEIEVTESGSGMPEKQPVNGGNESGEANAESPPWVTSGLGLKLTKRLVEMQGGSMSITQQPGNGFTCSFRLPAAAKAEGEGDGGAGDYDRLRTWSHGEETMAFPSAEAGRQEPFQAVSSPGDEEAHVLIVDDDPANLRMLESLLTGGNVRVSRATSGDDALRKLSDSLRPDLVVLDLALPGLSGTEVCRKIRERDTLYDMPVLMMTGAGRDEDIGLAFAAGANDFLAKPARATELRARVRTLIQMKRSVRDRLRMESALLHAQIKPHFVFNTINSIAALSHDSPDKMRRLLSEFAHYLRESFRYDSMSPLVEFEQELRLIRAYVFIEATRFGERLKVKLDVPAGMNFYLPPLTIQPIVENAIRHGVMKRKRGGEVRLGVTVEEGDFVIRIHDDGIGIEEGLLARLQAGRGLERGIGLANINSRLVQQFGRGIDITSEPGIGTTVTLRLRIEEAQRKPRQTTSILPFGGKSGDNGENAQERGEIDA</sequence>
<dbReference type="EMBL" id="RBAH01000025">
    <property type="protein sequence ID" value="RKN74172.1"/>
    <property type="molecule type" value="Genomic_DNA"/>
</dbReference>